<dbReference type="PROSITE" id="PS51409">
    <property type="entry name" value="ARGINASE_2"/>
    <property type="match status" value="1"/>
</dbReference>
<evidence type="ECO:0000313" key="5">
    <source>
        <dbReference type="Proteomes" id="UP000008392"/>
    </source>
</evidence>
<dbReference type="HOGENOM" id="CLU_612103_0_0_4"/>
<dbReference type="Proteomes" id="UP000008392">
    <property type="component" value="Chromosome"/>
</dbReference>
<dbReference type="EMBL" id="CP002745">
    <property type="protein sequence ID" value="AEK61616.1"/>
    <property type="molecule type" value="Genomic_DNA"/>
</dbReference>
<sequence>MQPRGAGRARARIGVATALDGRNARGGATVTTDYANHYRVHPRLRWELAGDGRVEMRLPFGSKRLRAAESIATLLKRAAEEPPKTGDVLAQCLGTSVFETLVKYLFLLPESQADALGGGLCIPAARPAGCALPVYDLDMLIEDDLVLLHVPIATTAEGKVSVASGGRWVRTHLAQSIESPLGASARQGVLLDLDFGCQLDTASMRLFDVGDVVHQPLQDRASDIGERAAYVCRTIVTRGARPLILGGDHALAYYSVGALAQRYPRLGVLQIDAHPDLYTVGAVCDERLNHANVMHWVRRMPHVLALWQVGVRDFFHQPTERVACVHDPKVQVLSAFEAETSGYQRLLDGMDPSLPWFVTFDVDALALADYPQTATPVLGGLSLYPLLACFERLFHEFHIVGMEFVEIGDAPPEAHGTAAIAARLASRYLFHLRKVTPTRDLLYSTIV</sequence>
<dbReference type="KEGG" id="cfu:CFU_1784"/>
<comment type="similarity">
    <text evidence="3">Belongs to the arginase family.</text>
</comment>
<dbReference type="GO" id="GO:0008783">
    <property type="term" value="F:agmatinase activity"/>
    <property type="evidence" value="ECO:0007669"/>
    <property type="project" value="UniProtKB-EC"/>
</dbReference>
<dbReference type="GO" id="GO:0046872">
    <property type="term" value="F:metal ion binding"/>
    <property type="evidence" value="ECO:0007669"/>
    <property type="project" value="UniProtKB-KW"/>
</dbReference>
<name>G0AGK3_COLFT</name>
<keyword evidence="2 4" id="KW-0378">Hydrolase</keyword>
<reference evidence="4 5" key="3">
    <citation type="journal article" date="2008" name="FEMS Microbiol. Ecol.">
        <title>Identification and characterization of genes underlying chitinolysis in Collimonas fungivorans Ter331.</title>
        <authorList>
            <person name="Fritsche K."/>
            <person name="de Boer W."/>
            <person name="Gerards S."/>
            <person name="van den Berg M."/>
            <person name="van Veen J.A."/>
            <person name="Leveau J.H."/>
        </authorList>
    </citation>
    <scope>NUCLEOTIDE SEQUENCE [LARGE SCALE GENOMIC DNA]</scope>
    <source>
        <strain evidence="4 5">Ter331</strain>
    </source>
</reference>
<evidence type="ECO:0000256" key="1">
    <source>
        <dbReference type="ARBA" id="ARBA00022723"/>
    </source>
</evidence>
<dbReference type="InterPro" id="IPR006035">
    <property type="entry name" value="Ureohydrolase"/>
</dbReference>
<dbReference type="Gene3D" id="3.40.800.10">
    <property type="entry name" value="Ureohydrolase domain"/>
    <property type="match status" value="1"/>
</dbReference>
<reference evidence="4 5" key="4">
    <citation type="journal article" date="2010" name="Environ. Microbiol.">
        <title>The bacterial genus Collimonas: mycophagy, weathering and other adaptive solutions to life in oligotrophic soil environments.</title>
        <authorList>
            <person name="Leveau J.H."/>
            <person name="Uroz S."/>
            <person name="de Boer W."/>
        </authorList>
    </citation>
    <scope>NUCLEOTIDE SEQUENCE [LARGE SCALE GENOMIC DNA]</scope>
    <source>
        <strain evidence="4 5">Ter331</strain>
    </source>
</reference>
<reference evidence="4 5" key="5">
    <citation type="journal article" date="2011" name="ISME J.">
        <title>Dual transcriptional profiling of a bacterial/fungal confrontation: Collimonas fungivorans versus Aspergillus niger.</title>
        <authorList>
            <person name="Mela F."/>
            <person name="Fritsche K."/>
            <person name="de Boer W."/>
            <person name="van Veen J.A."/>
            <person name="de Graaff L.H."/>
            <person name="van den Berg M."/>
            <person name="Leveau J.H."/>
        </authorList>
    </citation>
    <scope>NUCLEOTIDE SEQUENCE [LARGE SCALE GENOMIC DNA]</scope>
    <source>
        <strain evidence="4 5">Ter331</strain>
    </source>
</reference>
<dbReference type="Pfam" id="PF00491">
    <property type="entry name" value="Arginase"/>
    <property type="match status" value="1"/>
</dbReference>
<accession>G0AGK3</accession>
<dbReference type="GO" id="GO:0033389">
    <property type="term" value="P:putrescine biosynthetic process from arginine, via agmatine"/>
    <property type="evidence" value="ECO:0007669"/>
    <property type="project" value="TreeGrafter"/>
</dbReference>
<evidence type="ECO:0000313" key="4">
    <source>
        <dbReference type="EMBL" id="AEK61616.1"/>
    </source>
</evidence>
<dbReference type="STRING" id="1005048.CFU_1784"/>
<reference evidence="5" key="6">
    <citation type="submission" date="2011-05" db="EMBL/GenBank/DDBJ databases">
        <title>Complete sequence of Collimonas fungivorans Ter331.</title>
        <authorList>
            <person name="Leveau J.H."/>
        </authorList>
    </citation>
    <scope>NUCLEOTIDE SEQUENCE [LARGE SCALE GENOMIC DNA]</scope>
    <source>
        <strain evidence="5">Ter331</strain>
    </source>
</reference>
<proteinExistence type="inferred from homology"/>
<keyword evidence="5" id="KW-1185">Reference proteome</keyword>
<dbReference type="InterPro" id="IPR023696">
    <property type="entry name" value="Ureohydrolase_dom_sf"/>
</dbReference>
<organism evidence="4 5">
    <name type="scientific">Collimonas fungivorans (strain Ter331)</name>
    <dbReference type="NCBI Taxonomy" id="1005048"/>
    <lineage>
        <taxon>Bacteria</taxon>
        <taxon>Pseudomonadati</taxon>
        <taxon>Pseudomonadota</taxon>
        <taxon>Betaproteobacteria</taxon>
        <taxon>Burkholderiales</taxon>
        <taxon>Oxalobacteraceae</taxon>
        <taxon>Collimonas</taxon>
    </lineage>
</organism>
<evidence type="ECO:0000256" key="2">
    <source>
        <dbReference type="ARBA" id="ARBA00022801"/>
    </source>
</evidence>
<protein>
    <submittedName>
        <fullName evidence="4">Agmatinase, putative</fullName>
        <ecNumber evidence="4">3.5.3.11</ecNumber>
    </submittedName>
</protein>
<dbReference type="EC" id="3.5.3.11" evidence="4"/>
<reference evidence="4 5" key="2">
    <citation type="journal article" date="2006" name="J. Microbiol. Methods">
        <title>Genomic flank-sequencing of plasposon insertion sites for rapid identification of functional genes.</title>
        <authorList>
            <person name="Leveau J.H."/>
            <person name="Gerards S."/>
            <person name="Fritsche K."/>
            <person name="Zondag G."/>
            <person name="van Veen J.A."/>
        </authorList>
    </citation>
    <scope>NUCLEOTIDE SEQUENCE [LARGE SCALE GENOMIC DNA]</scope>
    <source>
        <strain evidence="4 5">Ter331</strain>
    </source>
</reference>
<dbReference type="SUPFAM" id="SSF52768">
    <property type="entry name" value="Arginase/deacetylase"/>
    <property type="match status" value="1"/>
</dbReference>
<evidence type="ECO:0000256" key="3">
    <source>
        <dbReference type="PROSITE-ProRule" id="PRU00742"/>
    </source>
</evidence>
<dbReference type="AlphaFoldDB" id="G0AGK3"/>
<dbReference type="PANTHER" id="PTHR11358:SF26">
    <property type="entry name" value="GUANIDINO ACID HYDROLASE, MITOCHONDRIAL"/>
    <property type="match status" value="1"/>
</dbReference>
<reference evidence="4 5" key="1">
    <citation type="journal article" date="2004" name="Environ. Microbiol.">
        <title>Phylogeny-function analysis of (meta)genomic libraries: screening for expression of ribosomal RNA genes by large-insert library fluorescent in situ hybridization (LIL-FISH).</title>
        <authorList>
            <person name="Leveau J.H."/>
            <person name="Gerards S."/>
            <person name="de Boer W."/>
            <person name="van Veen J.A."/>
        </authorList>
    </citation>
    <scope>NUCLEOTIDE SEQUENCE [LARGE SCALE GENOMIC DNA]</scope>
    <source>
        <strain evidence="4 5">Ter331</strain>
    </source>
</reference>
<gene>
    <name evidence="4" type="primary">speB</name>
    <name evidence="4" type="ordered locus">CFU_1784</name>
</gene>
<dbReference type="PANTHER" id="PTHR11358">
    <property type="entry name" value="ARGINASE/AGMATINASE"/>
    <property type="match status" value="1"/>
</dbReference>
<dbReference type="eggNOG" id="COG0010">
    <property type="taxonomic scope" value="Bacteria"/>
</dbReference>
<keyword evidence="1" id="KW-0479">Metal-binding</keyword>